<keyword evidence="1" id="KW-0560">Oxidoreductase</keyword>
<evidence type="ECO:0000259" key="3">
    <source>
        <dbReference type="Pfam" id="PF02826"/>
    </source>
</evidence>
<keyword evidence="2" id="KW-0520">NAD</keyword>
<dbReference type="RefSeq" id="WP_136988533.1">
    <property type="nucleotide sequence ID" value="NZ_SZPQ01000002.1"/>
</dbReference>
<accession>A0ABY2SRZ6</accession>
<keyword evidence="5" id="KW-1185">Reference proteome</keyword>
<proteinExistence type="predicted"/>
<comment type="caution">
    <text evidence="4">The sequence shown here is derived from an EMBL/GenBank/DDBJ whole genome shotgun (WGS) entry which is preliminary data.</text>
</comment>
<reference evidence="4 5" key="1">
    <citation type="submission" date="2019-04" db="EMBL/GenBank/DDBJ databases">
        <authorList>
            <person name="Li M."/>
            <person name="Gao C."/>
        </authorList>
    </citation>
    <scope>NUCLEOTIDE SEQUENCE [LARGE SCALE GENOMIC DNA]</scope>
    <source>
        <strain evidence="4 5">BGMRC 2031</strain>
    </source>
</reference>
<dbReference type="CDD" id="cd12164">
    <property type="entry name" value="GDH_like_2"/>
    <property type="match status" value="1"/>
</dbReference>
<dbReference type="SUPFAM" id="SSF51735">
    <property type="entry name" value="NAD(P)-binding Rossmann-fold domains"/>
    <property type="match status" value="1"/>
</dbReference>
<dbReference type="InterPro" id="IPR036291">
    <property type="entry name" value="NAD(P)-bd_dom_sf"/>
</dbReference>
<dbReference type="EMBL" id="SZPQ01000002">
    <property type="protein sequence ID" value="TKI08260.1"/>
    <property type="molecule type" value="Genomic_DNA"/>
</dbReference>
<dbReference type="Gene3D" id="3.40.50.720">
    <property type="entry name" value="NAD(P)-binding Rossmann-like Domain"/>
    <property type="match status" value="2"/>
</dbReference>
<name>A0ABY2SRZ6_9HYPH</name>
<dbReference type="InterPro" id="IPR006140">
    <property type="entry name" value="D-isomer_DH_NAD-bd"/>
</dbReference>
<evidence type="ECO:0000313" key="4">
    <source>
        <dbReference type="EMBL" id="TKI08260.1"/>
    </source>
</evidence>
<sequence>MNIMIYHPAMPAGIWLNGLRRRLPEANVRVWRPGDDAPADYALVWHPPLDMLAGRAGLKGVFALGAGVDAIMDMLRAHPDALAPDVPLLRLEDAGMATQMAEYVCAAVLRYYRRFDDYQAGQSQGFWRELALPDKRNFVVGIAGAGVLGARAAQVLAALGFSVRLWSRRPKSLPGIAGYGEQQRDAFLAGLRVLVNLLPDTPLTRDILNSALFAKLGRGAYLINAARGKHLVEADLLAALASGQIAAATLDVCRDEPPAADHPFWSAPRVTLTPHIAAATLPEPALDNIVDNIHRIEAGLSPSGYVDRANGY</sequence>
<dbReference type="PANTHER" id="PTHR43333">
    <property type="entry name" value="2-HACID_DH_C DOMAIN-CONTAINING PROTEIN"/>
    <property type="match status" value="1"/>
</dbReference>
<evidence type="ECO:0000256" key="2">
    <source>
        <dbReference type="ARBA" id="ARBA00023027"/>
    </source>
</evidence>
<dbReference type="Proteomes" id="UP000305202">
    <property type="component" value="Unassembled WGS sequence"/>
</dbReference>
<evidence type="ECO:0000313" key="5">
    <source>
        <dbReference type="Proteomes" id="UP000305202"/>
    </source>
</evidence>
<dbReference type="PANTHER" id="PTHR43333:SF1">
    <property type="entry name" value="D-ISOMER SPECIFIC 2-HYDROXYACID DEHYDROGENASE NAD-BINDING DOMAIN-CONTAINING PROTEIN"/>
    <property type="match status" value="1"/>
</dbReference>
<protein>
    <submittedName>
        <fullName evidence="4">Glyoxylate/hydroxypyruvate reductase A</fullName>
    </submittedName>
</protein>
<dbReference type="Pfam" id="PF02826">
    <property type="entry name" value="2-Hacid_dh_C"/>
    <property type="match status" value="1"/>
</dbReference>
<feature type="domain" description="D-isomer specific 2-hydroxyacid dehydrogenase NAD-binding" evidence="3">
    <location>
        <begin position="106"/>
        <end position="277"/>
    </location>
</feature>
<organism evidence="4 5">
    <name type="scientific">Martelella alba</name>
    <dbReference type="NCBI Taxonomy" id="2590451"/>
    <lineage>
        <taxon>Bacteria</taxon>
        <taxon>Pseudomonadati</taxon>
        <taxon>Pseudomonadota</taxon>
        <taxon>Alphaproteobacteria</taxon>
        <taxon>Hyphomicrobiales</taxon>
        <taxon>Aurantimonadaceae</taxon>
        <taxon>Martelella</taxon>
    </lineage>
</organism>
<evidence type="ECO:0000256" key="1">
    <source>
        <dbReference type="ARBA" id="ARBA00023002"/>
    </source>
</evidence>
<gene>
    <name evidence="4" type="ORF">FCN80_03685</name>
</gene>